<comment type="caution">
    <text evidence="2">The sequence shown here is derived from an EMBL/GenBank/DDBJ whole genome shotgun (WGS) entry which is preliminary data.</text>
</comment>
<name>A0AAW2XH48_9LAMI</name>
<feature type="region of interest" description="Disordered" evidence="1">
    <location>
        <begin position="23"/>
        <end position="65"/>
    </location>
</feature>
<reference evidence="2" key="1">
    <citation type="submission" date="2020-06" db="EMBL/GenBank/DDBJ databases">
        <authorList>
            <person name="Li T."/>
            <person name="Hu X."/>
            <person name="Zhang T."/>
            <person name="Song X."/>
            <person name="Zhang H."/>
            <person name="Dai N."/>
            <person name="Sheng W."/>
            <person name="Hou X."/>
            <person name="Wei L."/>
        </authorList>
    </citation>
    <scope>NUCLEOTIDE SEQUENCE</scope>
    <source>
        <strain evidence="2">KEN1</strain>
        <tissue evidence="2">Leaf</tissue>
    </source>
</reference>
<gene>
    <name evidence="2" type="ORF">Slati_1327100</name>
</gene>
<proteinExistence type="predicted"/>
<reference evidence="2" key="2">
    <citation type="journal article" date="2024" name="Plant">
        <title>Genomic evolution and insights into agronomic trait innovations of Sesamum species.</title>
        <authorList>
            <person name="Miao H."/>
            <person name="Wang L."/>
            <person name="Qu L."/>
            <person name="Liu H."/>
            <person name="Sun Y."/>
            <person name="Le M."/>
            <person name="Wang Q."/>
            <person name="Wei S."/>
            <person name="Zheng Y."/>
            <person name="Lin W."/>
            <person name="Duan Y."/>
            <person name="Cao H."/>
            <person name="Xiong S."/>
            <person name="Wang X."/>
            <person name="Wei L."/>
            <person name="Li C."/>
            <person name="Ma Q."/>
            <person name="Ju M."/>
            <person name="Zhao R."/>
            <person name="Li G."/>
            <person name="Mu C."/>
            <person name="Tian Q."/>
            <person name="Mei H."/>
            <person name="Zhang T."/>
            <person name="Gao T."/>
            <person name="Zhang H."/>
        </authorList>
    </citation>
    <scope>NUCLEOTIDE SEQUENCE</scope>
    <source>
        <strain evidence="2">KEN1</strain>
    </source>
</reference>
<sequence length="65" mass="6831">MLGAIQRIVSAVIREQIVTLAPPRTAPSDVGVPKEEAEEGAPVHTPPMAGRQGAPPFIPQEVPPQ</sequence>
<dbReference type="AlphaFoldDB" id="A0AAW2XH48"/>
<protein>
    <submittedName>
        <fullName evidence="2">Uncharacterized protein</fullName>
    </submittedName>
</protein>
<feature type="compositionally biased region" description="Pro residues" evidence="1">
    <location>
        <begin position="56"/>
        <end position="65"/>
    </location>
</feature>
<dbReference type="EMBL" id="JACGWN010000004">
    <property type="protein sequence ID" value="KAL0453490.1"/>
    <property type="molecule type" value="Genomic_DNA"/>
</dbReference>
<evidence type="ECO:0000313" key="2">
    <source>
        <dbReference type="EMBL" id="KAL0453490.1"/>
    </source>
</evidence>
<organism evidence="2">
    <name type="scientific">Sesamum latifolium</name>
    <dbReference type="NCBI Taxonomy" id="2727402"/>
    <lineage>
        <taxon>Eukaryota</taxon>
        <taxon>Viridiplantae</taxon>
        <taxon>Streptophyta</taxon>
        <taxon>Embryophyta</taxon>
        <taxon>Tracheophyta</taxon>
        <taxon>Spermatophyta</taxon>
        <taxon>Magnoliopsida</taxon>
        <taxon>eudicotyledons</taxon>
        <taxon>Gunneridae</taxon>
        <taxon>Pentapetalae</taxon>
        <taxon>asterids</taxon>
        <taxon>lamiids</taxon>
        <taxon>Lamiales</taxon>
        <taxon>Pedaliaceae</taxon>
        <taxon>Sesamum</taxon>
    </lineage>
</organism>
<evidence type="ECO:0000256" key="1">
    <source>
        <dbReference type="SAM" id="MobiDB-lite"/>
    </source>
</evidence>
<accession>A0AAW2XH48</accession>